<dbReference type="EMBL" id="GBXM01067287">
    <property type="protein sequence ID" value="JAH41290.1"/>
    <property type="molecule type" value="Transcribed_RNA"/>
</dbReference>
<name>A0A0E9SKW1_ANGAN</name>
<reference evidence="1" key="1">
    <citation type="submission" date="2014-11" db="EMBL/GenBank/DDBJ databases">
        <authorList>
            <person name="Amaro Gonzalez C."/>
        </authorList>
    </citation>
    <scope>NUCLEOTIDE SEQUENCE</scope>
</reference>
<dbReference type="AlphaFoldDB" id="A0A0E9SKW1"/>
<reference evidence="1" key="2">
    <citation type="journal article" date="2015" name="Fish Shellfish Immunol.">
        <title>Early steps in the European eel (Anguilla anguilla)-Vibrio vulnificus interaction in the gills: Role of the RtxA13 toxin.</title>
        <authorList>
            <person name="Callol A."/>
            <person name="Pajuelo D."/>
            <person name="Ebbesson L."/>
            <person name="Teles M."/>
            <person name="MacKenzie S."/>
            <person name="Amaro C."/>
        </authorList>
    </citation>
    <scope>NUCLEOTIDE SEQUENCE</scope>
</reference>
<accession>A0A0E9SKW1</accession>
<protein>
    <submittedName>
        <fullName evidence="1">Uncharacterized protein</fullName>
    </submittedName>
</protein>
<sequence>MRRNSTLFHNVTRASVHIECADKTLINAPNKPALLSLQCLAYNEPPHPACQLTK</sequence>
<proteinExistence type="predicted"/>
<evidence type="ECO:0000313" key="1">
    <source>
        <dbReference type="EMBL" id="JAH41290.1"/>
    </source>
</evidence>
<organism evidence="1">
    <name type="scientific">Anguilla anguilla</name>
    <name type="common">European freshwater eel</name>
    <name type="synonym">Muraena anguilla</name>
    <dbReference type="NCBI Taxonomy" id="7936"/>
    <lineage>
        <taxon>Eukaryota</taxon>
        <taxon>Metazoa</taxon>
        <taxon>Chordata</taxon>
        <taxon>Craniata</taxon>
        <taxon>Vertebrata</taxon>
        <taxon>Euteleostomi</taxon>
        <taxon>Actinopterygii</taxon>
        <taxon>Neopterygii</taxon>
        <taxon>Teleostei</taxon>
        <taxon>Anguilliformes</taxon>
        <taxon>Anguillidae</taxon>
        <taxon>Anguilla</taxon>
    </lineage>
</organism>